<keyword evidence="1" id="KW-0227">DNA damage</keyword>
<evidence type="ECO:0008006" key="4">
    <source>
        <dbReference type="Google" id="ProtNLM"/>
    </source>
</evidence>
<dbReference type="Gene3D" id="3.40.50.300">
    <property type="entry name" value="P-loop containing nucleotide triphosphate hydrolases"/>
    <property type="match status" value="1"/>
</dbReference>
<accession>A0A7W8D4T2</accession>
<dbReference type="PANTHER" id="PTHR35369">
    <property type="entry name" value="BLR3025 PROTEIN-RELATED"/>
    <property type="match status" value="1"/>
</dbReference>
<dbReference type="InterPro" id="IPR027417">
    <property type="entry name" value="P-loop_NTPase"/>
</dbReference>
<dbReference type="AlphaFoldDB" id="A0A7W8D4T2"/>
<evidence type="ECO:0000256" key="1">
    <source>
        <dbReference type="ARBA" id="ARBA00022763"/>
    </source>
</evidence>
<dbReference type="InterPro" id="IPR017166">
    <property type="entry name" value="UCP037290"/>
</dbReference>
<dbReference type="PANTHER" id="PTHR35369:SF3">
    <property type="entry name" value="TRANSLESION DNA SYNTHESIS-ASSOCIATED PROTEIN IMUA"/>
    <property type="match status" value="1"/>
</dbReference>
<comment type="caution">
    <text evidence="2">The sequence shown here is derived from an EMBL/GenBank/DDBJ whole genome shotgun (WGS) entry which is preliminary data.</text>
</comment>
<dbReference type="Proteomes" id="UP000521199">
    <property type="component" value="Unassembled WGS sequence"/>
</dbReference>
<dbReference type="RefSeq" id="WP_183958907.1">
    <property type="nucleotide sequence ID" value="NZ_JACHHP010000001.1"/>
</dbReference>
<reference evidence="2 3" key="1">
    <citation type="submission" date="2020-08" db="EMBL/GenBank/DDBJ databases">
        <title>Genomic Encyclopedia of Type Strains, Phase IV (KMG-IV): sequencing the most valuable type-strain genomes for metagenomic binning, comparative biology and taxonomic classification.</title>
        <authorList>
            <person name="Goeker M."/>
        </authorList>
    </citation>
    <scope>NUCLEOTIDE SEQUENCE [LARGE SCALE GENOMIC DNA]</scope>
    <source>
        <strain evidence="2 3">DSM 24163</strain>
    </source>
</reference>
<dbReference type="GO" id="GO:0006281">
    <property type="term" value="P:DNA repair"/>
    <property type="evidence" value="ECO:0007669"/>
    <property type="project" value="TreeGrafter"/>
</dbReference>
<proteinExistence type="predicted"/>
<evidence type="ECO:0000313" key="3">
    <source>
        <dbReference type="Proteomes" id="UP000521199"/>
    </source>
</evidence>
<gene>
    <name evidence="2" type="ORF">HNQ52_000202</name>
</gene>
<dbReference type="NCBIfam" id="NF033429">
    <property type="entry name" value="ImuA_translesion"/>
    <property type="match status" value="1"/>
</dbReference>
<protein>
    <recommendedName>
        <fullName evidence="4">Translesion DNA synthesis-associated protein ImuA</fullName>
    </recommendedName>
</protein>
<dbReference type="InterPro" id="IPR050356">
    <property type="entry name" value="SulA_CellDiv_inhibitor"/>
</dbReference>
<keyword evidence="3" id="KW-1185">Reference proteome</keyword>
<organism evidence="2 3">
    <name type="scientific">Chiayiivirga flava</name>
    <dbReference type="NCBI Taxonomy" id="659595"/>
    <lineage>
        <taxon>Bacteria</taxon>
        <taxon>Pseudomonadati</taxon>
        <taxon>Pseudomonadota</taxon>
        <taxon>Gammaproteobacteria</taxon>
        <taxon>Lysobacterales</taxon>
        <taxon>Lysobacteraceae</taxon>
        <taxon>Chiayiivirga</taxon>
    </lineage>
</organism>
<dbReference type="PIRSF" id="PIRSF037290">
    <property type="entry name" value="UCP037290"/>
    <property type="match status" value="1"/>
</dbReference>
<sequence>MRAVLSLNQALLDGRLFLAGKPLARGQGALASGWDALDAALPWGGFPRGALTEILYPFDGVGELDLVLPAWRALLREETLALVAPPYLPYAPGFAFARLPLERLLWIDAPRERALWAAEQCLRAGCLGGAAVWSTDADVRPLRRLQLAAEEGDSVGFVWRPARHAHNPSPAALRLQLLKADTGELCVRVLKNRGAMAQVQPLRRGRVH</sequence>
<evidence type="ECO:0000313" key="2">
    <source>
        <dbReference type="EMBL" id="MBB5206686.1"/>
    </source>
</evidence>
<dbReference type="InterPro" id="IPR047610">
    <property type="entry name" value="ImuA_translesion"/>
</dbReference>
<name>A0A7W8D4T2_9GAMM</name>
<dbReference type="EMBL" id="JACHHP010000001">
    <property type="protein sequence ID" value="MBB5206686.1"/>
    <property type="molecule type" value="Genomic_DNA"/>
</dbReference>
<dbReference type="SUPFAM" id="SSF52540">
    <property type="entry name" value="P-loop containing nucleoside triphosphate hydrolases"/>
    <property type="match status" value="1"/>
</dbReference>